<dbReference type="KEGG" id="mpt:Mpe_A1735"/>
<dbReference type="SUPFAM" id="SSF88697">
    <property type="entry name" value="PUA domain-like"/>
    <property type="match status" value="1"/>
</dbReference>
<dbReference type="SMART" id="SM01022">
    <property type="entry name" value="ASCH"/>
    <property type="match status" value="1"/>
</dbReference>
<sequence length="159" mass="18191">MRTIWEAYGAAIGRDRSSDFYEPFHFHDNNQGALELATLVLQGTKRGSASLVWTYEHDNKRPPWPGSLSIMTDWLGTPLGIIETRTIEAVPFDDVTAEFAASEGEGDLSLRYWRQGHWDYFTRECRRIGRRPDPRMLVFCERFDLVFAMNPGVPHAPAS</sequence>
<dbReference type="Pfam" id="PF04266">
    <property type="entry name" value="ASCH"/>
    <property type="match status" value="1"/>
</dbReference>
<dbReference type="PANTHER" id="PTHR39203:SF1">
    <property type="entry name" value="CYTOPLASMIC PROTEIN"/>
    <property type="match status" value="1"/>
</dbReference>
<keyword evidence="3" id="KW-1185">Reference proteome</keyword>
<dbReference type="eggNOG" id="COG4405">
    <property type="taxonomic scope" value="Bacteria"/>
</dbReference>
<evidence type="ECO:0000313" key="3">
    <source>
        <dbReference type="Proteomes" id="UP000000366"/>
    </source>
</evidence>
<dbReference type="InterPro" id="IPR007374">
    <property type="entry name" value="ASCH_domain"/>
</dbReference>
<dbReference type="HOGENOM" id="CLU_102450_0_0_4"/>
<reference evidence="2 3" key="1">
    <citation type="journal article" date="2007" name="J. Bacteriol.">
        <title>Whole-genome analysis of the methyl tert-butyl ether-degrading beta-proteobacterium Methylibium petroleiphilum PM1.</title>
        <authorList>
            <person name="Kane S.R."/>
            <person name="Chakicherla A.Y."/>
            <person name="Chain P.S.G."/>
            <person name="Schmidt R."/>
            <person name="Shin M.W."/>
            <person name="Legler T.C."/>
            <person name="Scow K.M."/>
            <person name="Larimer F.W."/>
            <person name="Lucas S.M."/>
            <person name="Richardson P.M."/>
            <person name="Hristova K.R."/>
        </authorList>
    </citation>
    <scope>NUCLEOTIDE SEQUENCE [LARGE SCALE GENOMIC DNA]</scope>
    <source>
        <strain evidence="3">ATCC BAA-1232 / LMG 22953 / PM1</strain>
    </source>
</reference>
<dbReference type="PIRSF" id="PIRSF021320">
    <property type="entry name" value="DUF984"/>
    <property type="match status" value="1"/>
</dbReference>
<dbReference type="PANTHER" id="PTHR39203">
    <property type="entry name" value="CYTOPLASMIC PROTEIN-RELATED"/>
    <property type="match status" value="1"/>
</dbReference>
<gene>
    <name evidence="2" type="ordered locus">Mpe_A1735</name>
</gene>
<dbReference type="InterPro" id="IPR009326">
    <property type="entry name" value="DUF984"/>
</dbReference>
<feature type="domain" description="ASCH" evidence="1">
    <location>
        <begin position="24"/>
        <end position="147"/>
    </location>
</feature>
<proteinExistence type="predicted"/>
<dbReference type="Proteomes" id="UP000000366">
    <property type="component" value="Chromosome"/>
</dbReference>
<name>A2SGK6_METPP</name>
<evidence type="ECO:0000313" key="2">
    <source>
        <dbReference type="EMBL" id="ABM94695.1"/>
    </source>
</evidence>
<dbReference type="CDD" id="cd06553">
    <property type="entry name" value="ASCH_Ef3133_like"/>
    <property type="match status" value="1"/>
</dbReference>
<protein>
    <submittedName>
        <fullName evidence="2">DUF984</fullName>
    </submittedName>
</protein>
<dbReference type="EMBL" id="CP000555">
    <property type="protein sequence ID" value="ABM94695.1"/>
    <property type="molecule type" value="Genomic_DNA"/>
</dbReference>
<accession>A2SGK6</accession>
<organism evidence="2 3">
    <name type="scientific">Methylibium petroleiphilum (strain ATCC BAA-1232 / LMG 22953 / PM1)</name>
    <dbReference type="NCBI Taxonomy" id="420662"/>
    <lineage>
        <taxon>Bacteria</taxon>
        <taxon>Pseudomonadati</taxon>
        <taxon>Pseudomonadota</taxon>
        <taxon>Betaproteobacteria</taxon>
        <taxon>Burkholderiales</taxon>
        <taxon>Sphaerotilaceae</taxon>
        <taxon>Methylibium</taxon>
    </lineage>
</organism>
<dbReference type="AlphaFoldDB" id="A2SGK6"/>
<evidence type="ECO:0000259" key="1">
    <source>
        <dbReference type="SMART" id="SM01022"/>
    </source>
</evidence>
<dbReference type="InterPro" id="IPR015947">
    <property type="entry name" value="PUA-like_sf"/>
</dbReference>
<dbReference type="Gene3D" id="3.10.400.10">
    <property type="entry name" value="Sulfate adenylyltransferase"/>
    <property type="match status" value="1"/>
</dbReference>